<evidence type="ECO:0000313" key="3">
    <source>
        <dbReference type="Proteomes" id="UP000660729"/>
    </source>
</evidence>
<organism evidence="2 3">
    <name type="scientific">Pseudocercospora fuligena</name>
    <dbReference type="NCBI Taxonomy" id="685502"/>
    <lineage>
        <taxon>Eukaryota</taxon>
        <taxon>Fungi</taxon>
        <taxon>Dikarya</taxon>
        <taxon>Ascomycota</taxon>
        <taxon>Pezizomycotina</taxon>
        <taxon>Dothideomycetes</taxon>
        <taxon>Dothideomycetidae</taxon>
        <taxon>Mycosphaerellales</taxon>
        <taxon>Mycosphaerellaceae</taxon>
        <taxon>Pseudocercospora</taxon>
    </lineage>
</organism>
<dbReference type="PROSITE" id="PS50053">
    <property type="entry name" value="UBIQUITIN_2"/>
    <property type="match status" value="1"/>
</dbReference>
<evidence type="ECO:0000259" key="1">
    <source>
        <dbReference type="PROSITE" id="PS50053"/>
    </source>
</evidence>
<dbReference type="Proteomes" id="UP000660729">
    <property type="component" value="Unassembled WGS sequence"/>
</dbReference>
<dbReference type="PANTHER" id="PTHR10666">
    <property type="entry name" value="UBIQUITIN"/>
    <property type="match status" value="1"/>
</dbReference>
<reference evidence="2" key="1">
    <citation type="submission" date="2020-04" db="EMBL/GenBank/DDBJ databases">
        <title>Draft genome resource of the tomato pathogen Pseudocercospora fuligena.</title>
        <authorList>
            <person name="Zaccaron A."/>
        </authorList>
    </citation>
    <scope>NUCLEOTIDE SEQUENCE</scope>
    <source>
        <strain evidence="2">PF001</strain>
    </source>
</reference>
<keyword evidence="3" id="KW-1185">Reference proteome</keyword>
<dbReference type="InterPro" id="IPR050158">
    <property type="entry name" value="Ubiquitin_ubiquitin-like"/>
</dbReference>
<protein>
    <submittedName>
        <fullName evidence="2">Ubiquitin-like protein-NEDD8-like protein RUB3</fullName>
    </submittedName>
</protein>
<dbReference type="SUPFAM" id="SSF54236">
    <property type="entry name" value="Ubiquitin-like"/>
    <property type="match status" value="1"/>
</dbReference>
<dbReference type="EMBL" id="JABCIY010000275">
    <property type="protein sequence ID" value="KAF7186024.1"/>
    <property type="molecule type" value="Genomic_DNA"/>
</dbReference>
<dbReference type="AlphaFoldDB" id="A0A8H6R6J0"/>
<dbReference type="InterPro" id="IPR000626">
    <property type="entry name" value="Ubiquitin-like_dom"/>
</dbReference>
<dbReference type="InterPro" id="IPR029071">
    <property type="entry name" value="Ubiquitin-like_domsf"/>
</dbReference>
<sequence>METTTANMLNARTFGDFEERMAKRGIIVSRPAVNGLQAQKLEIIFAQTVRVSDNDSVNSLPPGLGSFPICSAKNHRKTGSSIAAPGDFLMPMYQREAMWIKFNSKDKFAVKIYAGGINAVSGEPARETETTMLRRLKLVEKKKSIQDYIVTPDQLWLDGFADSEGSVRQFVAMPLSTGYTAEVQITGEDVIGGMQFEVTPSVQSPLPVLACFDPSGEGEVFAIVVRNFTGEEYTVYVTGLTRIVDLKERLEEATDMRPVDQRLIYGGKQIHDEKTVQYYGIKSGDVLHLCLPMRGGGCSDAMHRHMMGFAAGGQIRQSIKRDNNNPSIWEPESGVIFNVQTVNSEHFREITGEEPPETPVTAKDYAEAGQPYFEIYEEKPSGVGGSFEEVKSVNELDHTGARTSEKVKAIAEVDEMTKNCVVLLDESGQKIGFRTVYDLERKVKERKQDKKIKARAGKSG</sequence>
<gene>
    <name evidence="2" type="ORF">HII31_12653</name>
</gene>
<accession>A0A8H6R6J0</accession>
<dbReference type="OrthoDB" id="428577at2759"/>
<proteinExistence type="predicted"/>
<dbReference type="SMART" id="SM00213">
    <property type="entry name" value="UBQ"/>
    <property type="match status" value="1"/>
</dbReference>
<feature type="domain" description="Ubiquitin-like" evidence="1">
    <location>
        <begin position="221"/>
        <end position="296"/>
    </location>
</feature>
<evidence type="ECO:0000313" key="2">
    <source>
        <dbReference type="EMBL" id="KAF7186024.1"/>
    </source>
</evidence>
<dbReference type="Pfam" id="PF00240">
    <property type="entry name" value="ubiquitin"/>
    <property type="match status" value="1"/>
</dbReference>
<name>A0A8H6R6J0_9PEZI</name>
<dbReference type="Gene3D" id="3.10.20.90">
    <property type="entry name" value="Phosphatidylinositol 3-kinase Catalytic Subunit, Chain A, domain 1"/>
    <property type="match status" value="1"/>
</dbReference>
<comment type="caution">
    <text evidence="2">The sequence shown here is derived from an EMBL/GenBank/DDBJ whole genome shotgun (WGS) entry which is preliminary data.</text>
</comment>